<dbReference type="InterPro" id="IPR013249">
    <property type="entry name" value="RNA_pol_sigma70_r4_t2"/>
</dbReference>
<evidence type="ECO:0000313" key="3">
    <source>
        <dbReference type="Proteomes" id="UP000291485"/>
    </source>
</evidence>
<dbReference type="OrthoDB" id="9150024at2"/>
<sequence>MPQTTNPCSKGSGELRFLQKKSMQEIAEYKNASVRTVYNLLHRGITQLRKEINEKNFLWLW</sequence>
<dbReference type="GO" id="GO:0003677">
    <property type="term" value="F:DNA binding"/>
    <property type="evidence" value="ECO:0007669"/>
    <property type="project" value="InterPro"/>
</dbReference>
<feature type="domain" description="RNA polymerase sigma factor 70 region 4 type 2" evidence="1">
    <location>
        <begin position="15"/>
        <end position="48"/>
    </location>
</feature>
<dbReference type="SUPFAM" id="SSF88659">
    <property type="entry name" value="Sigma3 and sigma4 domains of RNA polymerase sigma factors"/>
    <property type="match status" value="1"/>
</dbReference>
<evidence type="ECO:0000259" key="1">
    <source>
        <dbReference type="Pfam" id="PF08281"/>
    </source>
</evidence>
<name>A0A4R0NYX1_9SPHI</name>
<dbReference type="GO" id="GO:0016987">
    <property type="term" value="F:sigma factor activity"/>
    <property type="evidence" value="ECO:0007669"/>
    <property type="project" value="InterPro"/>
</dbReference>
<accession>A0A4R0NYX1</accession>
<protein>
    <submittedName>
        <fullName evidence="2">Sigma-70 family RNA polymerase sigma factor</fullName>
    </submittedName>
</protein>
<dbReference type="GO" id="GO:0006352">
    <property type="term" value="P:DNA-templated transcription initiation"/>
    <property type="evidence" value="ECO:0007669"/>
    <property type="project" value="InterPro"/>
</dbReference>
<dbReference type="InterPro" id="IPR036388">
    <property type="entry name" value="WH-like_DNA-bd_sf"/>
</dbReference>
<dbReference type="EMBL" id="SJSN01000010">
    <property type="protein sequence ID" value="TCD07649.1"/>
    <property type="molecule type" value="Genomic_DNA"/>
</dbReference>
<dbReference type="Proteomes" id="UP000291485">
    <property type="component" value="Unassembled WGS sequence"/>
</dbReference>
<keyword evidence="3" id="KW-1185">Reference proteome</keyword>
<evidence type="ECO:0000313" key="2">
    <source>
        <dbReference type="EMBL" id="TCD07649.1"/>
    </source>
</evidence>
<dbReference type="InterPro" id="IPR013324">
    <property type="entry name" value="RNA_pol_sigma_r3/r4-like"/>
</dbReference>
<dbReference type="AlphaFoldDB" id="A0A4R0NYX1"/>
<reference evidence="2 3" key="1">
    <citation type="submission" date="2019-02" db="EMBL/GenBank/DDBJ databases">
        <title>Pedobacter sp. RP-3-11 sp. nov., isolated from Arctic soil.</title>
        <authorList>
            <person name="Dahal R.H."/>
        </authorList>
    </citation>
    <scope>NUCLEOTIDE SEQUENCE [LARGE SCALE GENOMIC DNA]</scope>
    <source>
        <strain evidence="2 3">RP-3-11</strain>
    </source>
</reference>
<dbReference type="Gene3D" id="1.10.10.10">
    <property type="entry name" value="Winged helix-like DNA-binding domain superfamily/Winged helix DNA-binding domain"/>
    <property type="match status" value="1"/>
</dbReference>
<organism evidence="2 3">
    <name type="scientific">Pedobacter frigidisoli</name>
    <dbReference type="NCBI Taxonomy" id="2530455"/>
    <lineage>
        <taxon>Bacteria</taxon>
        <taxon>Pseudomonadati</taxon>
        <taxon>Bacteroidota</taxon>
        <taxon>Sphingobacteriia</taxon>
        <taxon>Sphingobacteriales</taxon>
        <taxon>Sphingobacteriaceae</taxon>
        <taxon>Pedobacter</taxon>
    </lineage>
</organism>
<gene>
    <name evidence="2" type="ORF">EZ449_14020</name>
</gene>
<proteinExistence type="predicted"/>
<comment type="caution">
    <text evidence="2">The sequence shown here is derived from an EMBL/GenBank/DDBJ whole genome shotgun (WGS) entry which is preliminary data.</text>
</comment>
<dbReference type="Pfam" id="PF08281">
    <property type="entry name" value="Sigma70_r4_2"/>
    <property type="match status" value="1"/>
</dbReference>
<dbReference type="RefSeq" id="WP_131559841.1">
    <property type="nucleotide sequence ID" value="NZ_SJSN01000010.1"/>
</dbReference>